<evidence type="ECO:0000313" key="2">
    <source>
        <dbReference type="EMBL" id="OEK58874.1"/>
    </source>
</evidence>
<keyword evidence="1" id="KW-0812">Transmembrane</keyword>
<evidence type="ECO:0000313" key="3">
    <source>
        <dbReference type="Proteomes" id="UP000095464"/>
    </source>
</evidence>
<dbReference type="EMBL" id="LNPX01000004">
    <property type="protein sequence ID" value="OEK58874.1"/>
    <property type="molecule type" value="Genomic_DNA"/>
</dbReference>
<name>A0AAP7IFU0_9STAP</name>
<evidence type="ECO:0000256" key="1">
    <source>
        <dbReference type="SAM" id="Phobius"/>
    </source>
</evidence>
<gene>
    <name evidence="2" type="ORF">ASS94_00705</name>
</gene>
<comment type="caution">
    <text evidence="2">The sequence shown here is derived from an EMBL/GenBank/DDBJ whole genome shotgun (WGS) entry which is preliminary data.</text>
</comment>
<feature type="transmembrane region" description="Helical" evidence="1">
    <location>
        <begin position="6"/>
        <end position="25"/>
    </location>
</feature>
<accession>A0AAP7IFU0</accession>
<dbReference type="RefSeq" id="WP_069854274.1">
    <property type="nucleotide sequence ID" value="NZ_LNPX01000004.1"/>
</dbReference>
<keyword evidence="1" id="KW-0472">Membrane</keyword>
<keyword evidence="1" id="KW-1133">Transmembrane helix</keyword>
<proteinExistence type="predicted"/>
<dbReference type="Proteomes" id="UP000095464">
    <property type="component" value="Unassembled WGS sequence"/>
</dbReference>
<sequence length="177" mass="19957">MRKIQFIVMIVLAVVIVVGGASYFGKGEEIESLKNKKESIKVPPKETMTKQLTQEEVKKYEKLVKQKISNFQQHDLKEGEFNTNNSGVSTIRYLLSPPGGKIIQEKDSVDKFVKHYSDFEVDISDATAKPDGSNGADVYFKVKVKQDGNKVNPQYSLAQLQFNENDELIGGSMYEEQ</sequence>
<protein>
    <submittedName>
        <fullName evidence="2">Uncharacterized protein</fullName>
    </submittedName>
</protein>
<dbReference type="AlphaFoldDB" id="A0AAP7IFU0"/>
<reference evidence="3" key="1">
    <citation type="submission" date="2015-11" db="EMBL/GenBank/DDBJ databases">
        <title>Genomic diversity of Staphylococcus saprophyticus strains from urinary tract infections, animal surfaces, and fermented foods.</title>
        <authorList>
            <person name="Wolfe B.E."/>
        </authorList>
    </citation>
    <scope>NUCLEOTIDE SEQUENCE [LARGE SCALE GENOMIC DNA]</scope>
    <source>
        <strain evidence="3">738_7</strain>
    </source>
</reference>
<organism evidence="2 3">
    <name type="scientific">Staphylococcus equorum</name>
    <dbReference type="NCBI Taxonomy" id="246432"/>
    <lineage>
        <taxon>Bacteria</taxon>
        <taxon>Bacillati</taxon>
        <taxon>Bacillota</taxon>
        <taxon>Bacilli</taxon>
        <taxon>Bacillales</taxon>
        <taxon>Staphylococcaceae</taxon>
        <taxon>Staphylococcus</taxon>
    </lineage>
</organism>